<protein>
    <submittedName>
        <fullName evidence="1">Uncharacterized protein</fullName>
    </submittedName>
</protein>
<name>A0AAD4EDV4_9AGAM</name>
<dbReference type="EMBL" id="JABBWK010000010">
    <property type="protein sequence ID" value="KAG1904327.1"/>
    <property type="molecule type" value="Genomic_DNA"/>
</dbReference>
<accession>A0AAD4EDV4</accession>
<proteinExistence type="predicted"/>
<reference evidence="1" key="1">
    <citation type="journal article" date="2020" name="New Phytol.">
        <title>Comparative genomics reveals dynamic genome evolution in host specialist ectomycorrhizal fungi.</title>
        <authorList>
            <person name="Lofgren L.A."/>
            <person name="Nguyen N.H."/>
            <person name="Vilgalys R."/>
            <person name="Ruytinx J."/>
            <person name="Liao H.L."/>
            <person name="Branco S."/>
            <person name="Kuo A."/>
            <person name="LaButti K."/>
            <person name="Lipzen A."/>
            <person name="Andreopoulos W."/>
            <person name="Pangilinan J."/>
            <person name="Riley R."/>
            <person name="Hundley H."/>
            <person name="Na H."/>
            <person name="Barry K."/>
            <person name="Grigoriev I.V."/>
            <person name="Stajich J.E."/>
            <person name="Kennedy P.G."/>
        </authorList>
    </citation>
    <scope>NUCLEOTIDE SEQUENCE</scope>
    <source>
        <strain evidence="1">FC203</strain>
    </source>
</reference>
<gene>
    <name evidence="1" type="ORF">F5891DRAFT_1126693</name>
</gene>
<dbReference type="Proteomes" id="UP001195769">
    <property type="component" value="Unassembled WGS sequence"/>
</dbReference>
<evidence type="ECO:0000313" key="1">
    <source>
        <dbReference type="EMBL" id="KAG1904327.1"/>
    </source>
</evidence>
<organism evidence="1 2">
    <name type="scientific">Suillus fuscotomentosus</name>
    <dbReference type="NCBI Taxonomy" id="1912939"/>
    <lineage>
        <taxon>Eukaryota</taxon>
        <taxon>Fungi</taxon>
        <taxon>Dikarya</taxon>
        <taxon>Basidiomycota</taxon>
        <taxon>Agaricomycotina</taxon>
        <taxon>Agaricomycetes</taxon>
        <taxon>Agaricomycetidae</taxon>
        <taxon>Boletales</taxon>
        <taxon>Suillineae</taxon>
        <taxon>Suillaceae</taxon>
        <taxon>Suillus</taxon>
    </lineage>
</organism>
<dbReference type="AlphaFoldDB" id="A0AAD4EDV4"/>
<dbReference type="RefSeq" id="XP_041229902.1">
    <property type="nucleotide sequence ID" value="XM_041364118.1"/>
</dbReference>
<dbReference type="GeneID" id="64658416"/>
<dbReference type="InterPro" id="IPR041078">
    <property type="entry name" value="Plavaka"/>
</dbReference>
<keyword evidence="2" id="KW-1185">Reference proteome</keyword>
<dbReference type="Pfam" id="PF18759">
    <property type="entry name" value="Plavaka"/>
    <property type="match status" value="2"/>
</dbReference>
<evidence type="ECO:0000313" key="2">
    <source>
        <dbReference type="Proteomes" id="UP001195769"/>
    </source>
</evidence>
<sequence length="828" mass="94199">MSTTISTWMWMKDMPTWSTNINHRLNQTLIQNLLGLGITSRPCNTDGIFLLPGTPPPPLENVATGDWTPFRNRTEFETAEFLYTQNQMPAGQINRLLDLWASTLAKHGDKPPFADHRDLYDIIDNSPFGDVNWQNFTVTYDGERPEDGTKPWMDDKYEVWFCDPREWKDFMSGDWAWDQADEIAKDPSTLGSMFVPVILGSDKTTVSVGTAHRDGVAVIGFLAMPKTTKEHATEAVFRKFRQQLFHSSLSKILNTLKPGMTTPEVTCFGDSHYRRVIYGLGPYIADYEEQALLACIVRGWCPKCMASREDLDEDVLRRCREYTEALVQEGSLGDLWDDFGIVGELVAFTNDFPRADIHQMISPDILHQLVKGAFKDHLVEWADQIMDDIDYRIAAVASFSGLRQFPQGRGFKQWTGDDSKALMKVYLPAIEGHVPVDVVRTFRALLEFCYLVRRNIITEDTLVEIEDALSRFHHYRNIFRTTGVVPTFSLPRQHSLKHYVQNIRLFAAPNGLCSSITENKHIKAVKEPWRRSSRYNALGQILVTNQRLDKLSAARADFTRRGMLTGTCLSVTMDALVPAQQINELDENVPAPAPLLIGIDEDLEIDDEGKKRAQTIPALAEELNIPSLPDLLRRFLFQQLHPKDPRDPSNIPLAECPLYLSKISVFNSASSRFYAPSDLSGIGGMRVEHIRSCPIWQNEYQRHDCVFVNTDSSLPGMQGLEVARVRAFFSFRYRGRLYPCALISWFDKVGDAPDEDTGMWIVRPGFGADSAPGYAVIHIDSIYRAAHLIPMYGVQFVPRELKFYHSYDAFQAYYVNKYADHHAFEIAF</sequence>
<comment type="caution">
    <text evidence="1">The sequence shown here is derived from an EMBL/GenBank/DDBJ whole genome shotgun (WGS) entry which is preliminary data.</text>
</comment>